<dbReference type="OrthoDB" id="9801912at2"/>
<dbReference type="InterPro" id="IPR039424">
    <property type="entry name" value="SBP_5"/>
</dbReference>
<dbReference type="Proteomes" id="UP000267464">
    <property type="component" value="Unassembled WGS sequence"/>
</dbReference>
<dbReference type="Gene3D" id="3.10.105.10">
    <property type="entry name" value="Dipeptide-binding Protein, Domain 3"/>
    <property type="match status" value="1"/>
</dbReference>
<dbReference type="GO" id="GO:0015833">
    <property type="term" value="P:peptide transport"/>
    <property type="evidence" value="ECO:0007669"/>
    <property type="project" value="TreeGrafter"/>
</dbReference>
<dbReference type="AlphaFoldDB" id="A0A3N7HQY7"/>
<comment type="similarity">
    <text evidence="2">Belongs to the bacterial solute-binding protein 5 family.</text>
</comment>
<evidence type="ECO:0000256" key="1">
    <source>
        <dbReference type="ARBA" id="ARBA00004196"/>
    </source>
</evidence>
<evidence type="ECO:0000256" key="4">
    <source>
        <dbReference type="ARBA" id="ARBA00022729"/>
    </source>
</evidence>
<sequence>MRRGLTQALLSLLTLACTPAFAADAAAPKVLRYSFRVAETGFDPAQISDLYSRTVAAAIFDAPLEFEFLARPFRFRASTLTELPEVSADYRTFTFHVKPGIYFADDPAFKGRKRELVAADYVYSWKRHYDPRWKSNNLYILEKANLLGMNELRAEILASKKPFDYDREVPGLRTLDKYTFQVKTADPVPRLLYEFTDGSVWGAVAREVVEMYGDKMMEHPVGTGPFRLASWRRSSLTVLEKNPNFREMVYAEEAPADDPIAQAAVAANKGKRLPIVDRVEISIIEQNQPRWLAYLNGEHDVLWEVPPEVANIALPNNQLAPNLRKKHMTMVRYPRADVSYTYFNMEDAVVGGYTPEKVALRRALSLAMDIDKEIRLVRRSQAIPSQGPIAPSTWGYDPNFKTEMSDYDPARAKALLDMYGYVDRDGDGWRELPDGSPLRLVQATQTDSLSRELAEQWKKNMDAIGVRMDFRMAQWPENLKQASAGKLQMWQVNWSAGAPDGETFLSLGYGPSKGQSNKSRFDLPAYNKLFELQKKLPDGPERQAAMDEAQRIFVAYMPQKLHAHRIWTDLAQPWVIGYHRNVFLREFFKYVDIDTDMQKRLGK</sequence>
<reference evidence="7 8" key="2">
    <citation type="submission" date="2018-12" db="EMBL/GenBank/DDBJ databases">
        <title>Rhizobacter gummiphilus sp. nov., a rubber-degrading bacterium isolated from the soil of a botanical garden in Japan.</title>
        <authorList>
            <person name="Shunsuke S.S."/>
        </authorList>
    </citation>
    <scope>NUCLEOTIDE SEQUENCE [LARGE SCALE GENOMIC DNA]</scope>
    <source>
        <strain evidence="7 8">S-16</strain>
    </source>
</reference>
<comment type="caution">
    <text evidence="7">The sequence shown here is derived from an EMBL/GenBank/DDBJ whole genome shotgun (WGS) entry which is preliminary data.</text>
</comment>
<keyword evidence="4 5" id="KW-0732">Signal</keyword>
<feature type="signal peptide" evidence="5">
    <location>
        <begin position="1"/>
        <end position="22"/>
    </location>
</feature>
<dbReference type="EMBL" id="QUSW01000003">
    <property type="protein sequence ID" value="RQP24640.1"/>
    <property type="molecule type" value="Genomic_DNA"/>
</dbReference>
<evidence type="ECO:0000259" key="6">
    <source>
        <dbReference type="Pfam" id="PF00496"/>
    </source>
</evidence>
<evidence type="ECO:0000313" key="7">
    <source>
        <dbReference type="EMBL" id="RQP24640.1"/>
    </source>
</evidence>
<dbReference type="InterPro" id="IPR030678">
    <property type="entry name" value="Peptide/Ni-bd"/>
</dbReference>
<evidence type="ECO:0000256" key="5">
    <source>
        <dbReference type="SAM" id="SignalP"/>
    </source>
</evidence>
<keyword evidence="8" id="KW-1185">Reference proteome</keyword>
<feature type="domain" description="Solute-binding protein family 5" evidence="6">
    <location>
        <begin position="81"/>
        <end position="514"/>
    </location>
</feature>
<dbReference type="PIRSF" id="PIRSF002741">
    <property type="entry name" value="MppA"/>
    <property type="match status" value="1"/>
</dbReference>
<dbReference type="InterPro" id="IPR000914">
    <property type="entry name" value="SBP_5_dom"/>
</dbReference>
<gene>
    <name evidence="7" type="ORF">DZC73_14200</name>
</gene>
<name>A0A3N7HQY7_9BURK</name>
<evidence type="ECO:0000256" key="2">
    <source>
        <dbReference type="ARBA" id="ARBA00005695"/>
    </source>
</evidence>
<dbReference type="Gene3D" id="3.40.190.10">
    <property type="entry name" value="Periplasmic binding protein-like II"/>
    <property type="match status" value="1"/>
</dbReference>
<accession>A0A3N7HQY7</accession>
<reference evidence="7 8" key="1">
    <citation type="submission" date="2018-08" db="EMBL/GenBank/DDBJ databases">
        <authorList>
            <person name="Khan S.A."/>
            <person name="Jeon C.O."/>
            <person name="Chun B.H."/>
            <person name="Jeong S.E."/>
        </authorList>
    </citation>
    <scope>NUCLEOTIDE SEQUENCE [LARGE SCALE GENOMIC DNA]</scope>
    <source>
        <strain evidence="7 8">S-16</strain>
    </source>
</reference>
<evidence type="ECO:0000313" key="8">
    <source>
        <dbReference type="Proteomes" id="UP000267464"/>
    </source>
</evidence>
<proteinExistence type="inferred from homology"/>
<dbReference type="PROSITE" id="PS51257">
    <property type="entry name" value="PROKAR_LIPOPROTEIN"/>
    <property type="match status" value="1"/>
</dbReference>
<dbReference type="GO" id="GO:1904680">
    <property type="term" value="F:peptide transmembrane transporter activity"/>
    <property type="evidence" value="ECO:0007669"/>
    <property type="project" value="TreeGrafter"/>
</dbReference>
<dbReference type="Pfam" id="PF00496">
    <property type="entry name" value="SBP_bac_5"/>
    <property type="match status" value="1"/>
</dbReference>
<comment type="subcellular location">
    <subcellularLocation>
        <location evidence="1">Cell envelope</location>
    </subcellularLocation>
</comment>
<dbReference type="GO" id="GO:0030288">
    <property type="term" value="C:outer membrane-bounded periplasmic space"/>
    <property type="evidence" value="ECO:0007669"/>
    <property type="project" value="UniProtKB-ARBA"/>
</dbReference>
<dbReference type="PANTHER" id="PTHR30290">
    <property type="entry name" value="PERIPLASMIC BINDING COMPONENT OF ABC TRANSPORTER"/>
    <property type="match status" value="1"/>
</dbReference>
<feature type="chain" id="PRO_5018081923" evidence="5">
    <location>
        <begin position="23"/>
        <end position="603"/>
    </location>
</feature>
<protein>
    <submittedName>
        <fullName evidence="7">Bicyclomycin resistance protein</fullName>
    </submittedName>
</protein>
<evidence type="ECO:0000256" key="3">
    <source>
        <dbReference type="ARBA" id="ARBA00022448"/>
    </source>
</evidence>
<dbReference type="PANTHER" id="PTHR30290:SF10">
    <property type="entry name" value="PERIPLASMIC OLIGOPEPTIDE-BINDING PROTEIN-RELATED"/>
    <property type="match status" value="1"/>
</dbReference>
<keyword evidence="3" id="KW-0813">Transport</keyword>
<dbReference type="GO" id="GO:0043190">
    <property type="term" value="C:ATP-binding cassette (ABC) transporter complex"/>
    <property type="evidence" value="ECO:0007669"/>
    <property type="project" value="InterPro"/>
</dbReference>
<dbReference type="SUPFAM" id="SSF53850">
    <property type="entry name" value="Periplasmic binding protein-like II"/>
    <property type="match status" value="1"/>
</dbReference>
<organism evidence="7 8">
    <name type="scientific">Piscinibacter terrae</name>
    <dbReference type="NCBI Taxonomy" id="2496871"/>
    <lineage>
        <taxon>Bacteria</taxon>
        <taxon>Pseudomonadati</taxon>
        <taxon>Pseudomonadota</taxon>
        <taxon>Betaproteobacteria</taxon>
        <taxon>Burkholderiales</taxon>
        <taxon>Sphaerotilaceae</taxon>
        <taxon>Piscinibacter</taxon>
    </lineage>
</organism>